<evidence type="ECO:0000313" key="3">
    <source>
        <dbReference type="Proteomes" id="UP001153365"/>
    </source>
</evidence>
<evidence type="ECO:0000313" key="2">
    <source>
        <dbReference type="EMBL" id="CAH7687687.1"/>
    </source>
</evidence>
<feature type="region of interest" description="Disordered" evidence="1">
    <location>
        <begin position="1"/>
        <end position="33"/>
    </location>
</feature>
<feature type="region of interest" description="Disordered" evidence="1">
    <location>
        <begin position="151"/>
        <end position="182"/>
    </location>
</feature>
<dbReference type="EMBL" id="CALTRL010005901">
    <property type="protein sequence ID" value="CAH7687687.1"/>
    <property type="molecule type" value="Genomic_DNA"/>
</dbReference>
<accession>A0AAV0BK48</accession>
<dbReference type="AlphaFoldDB" id="A0AAV0BK48"/>
<proteinExistence type="predicted"/>
<name>A0AAV0BK48_PHAPC</name>
<organism evidence="2 3">
    <name type="scientific">Phakopsora pachyrhizi</name>
    <name type="common">Asian soybean rust disease fungus</name>
    <dbReference type="NCBI Taxonomy" id="170000"/>
    <lineage>
        <taxon>Eukaryota</taxon>
        <taxon>Fungi</taxon>
        <taxon>Dikarya</taxon>
        <taxon>Basidiomycota</taxon>
        <taxon>Pucciniomycotina</taxon>
        <taxon>Pucciniomycetes</taxon>
        <taxon>Pucciniales</taxon>
        <taxon>Phakopsoraceae</taxon>
        <taxon>Phakopsora</taxon>
    </lineage>
</organism>
<gene>
    <name evidence="2" type="ORF">PPACK8108_LOCUS22509</name>
</gene>
<protein>
    <submittedName>
        <fullName evidence="2">Expressed protein</fullName>
    </submittedName>
</protein>
<reference evidence="2" key="1">
    <citation type="submission" date="2022-06" db="EMBL/GenBank/DDBJ databases">
        <authorList>
            <consortium name="SYNGENTA / RWTH Aachen University"/>
        </authorList>
    </citation>
    <scope>NUCLEOTIDE SEQUENCE</scope>
</reference>
<feature type="compositionally biased region" description="Low complexity" evidence="1">
    <location>
        <begin position="165"/>
        <end position="182"/>
    </location>
</feature>
<dbReference type="Proteomes" id="UP001153365">
    <property type="component" value="Unassembled WGS sequence"/>
</dbReference>
<comment type="caution">
    <text evidence="2">The sequence shown here is derived from an EMBL/GenBank/DDBJ whole genome shotgun (WGS) entry which is preliminary data.</text>
</comment>
<evidence type="ECO:0000256" key="1">
    <source>
        <dbReference type="SAM" id="MobiDB-lite"/>
    </source>
</evidence>
<sequence length="610" mass="70493">MTSNSNSKPLSRKFSSSSSLCSSSSSSTNPQSSEISYSTLTLLKSCPSCFKEWTTYKAPKSKLLHIKRCSEANSLDQTDLINRTTLVLDQQERIIDRSKTLLDRHLSKRGLEVSNVDFQSSIDLERQRTLMERENFFRNNVGIGLNGTRNKRSIGENVKNNKPALAVSDSDSNSSSSVLNRARSNTALRNREVVTKNLRTYSHWELASGDDSFNYNRLVVSFICLQHKYRTDFSTKSFILFYTVMGGGLVYSDLYFSSKEPVQNEASCIKDISTASGRGDDEFLKNHTARPRSGMPRFEDWTKDQLKNESERLGFEDGSEHSMSSLIERARFGWKDYEINESDCSSDQAKHQRGLQDNYDMRFGNYEIDNDGFEDVLVESSSKAEEEVESKLDEEGDEREIYFYQQNEEIPDWAIEIIASDPQPKNFLTNIFDSATEDDEEEGKTDVQPPEFEKLSKAQLEKEYGRLYEQYTINKQRCNEVEGSSDNDQEITDPSNLPKTKAAILKRIIKIWFKLNHPELLPNLLTRVTKNKKGMSNEKTKESRKRKLKIKHERKKIEIEELDRFMNEIIQAEPEFYLRILKYESVLVKWLDFQGISYFVLDPCVSRKRY</sequence>
<keyword evidence="3" id="KW-1185">Reference proteome</keyword>